<evidence type="ECO:0000256" key="14">
    <source>
        <dbReference type="ARBA" id="ARBA00023237"/>
    </source>
</evidence>
<dbReference type="PROSITE" id="PS51208">
    <property type="entry name" value="AUTOTRANSPORTER"/>
    <property type="match status" value="1"/>
</dbReference>
<dbReference type="Pfam" id="PF03797">
    <property type="entry name" value="Autotransporter"/>
    <property type="match status" value="1"/>
</dbReference>
<dbReference type="GO" id="GO:0005576">
    <property type="term" value="C:extracellular region"/>
    <property type="evidence" value="ECO:0007669"/>
    <property type="project" value="UniProtKB-SubCell"/>
</dbReference>
<evidence type="ECO:0000256" key="8">
    <source>
        <dbReference type="ARBA" id="ARBA00022452"/>
    </source>
</evidence>
<comment type="subcellular location">
    <subcellularLocation>
        <location evidence="4">Cell outer membrane</location>
        <topology evidence="4">Multi-pass membrane protein</topology>
    </subcellularLocation>
    <subcellularLocation>
        <location evidence="2">Cell surface</location>
    </subcellularLocation>
    <subcellularLocation>
        <location evidence="3">Periplasm</location>
    </subcellularLocation>
    <subcellularLocation>
        <location evidence="5">Secreted</location>
    </subcellularLocation>
</comment>
<keyword evidence="13" id="KW-0472">Membrane</keyword>
<dbReference type="InterPro" id="IPR036709">
    <property type="entry name" value="Autotransporte_beta_dom_sf"/>
</dbReference>
<evidence type="ECO:0000256" key="3">
    <source>
        <dbReference type="ARBA" id="ARBA00004418"/>
    </source>
</evidence>
<keyword evidence="12" id="KW-0843">Virulence</keyword>
<evidence type="ECO:0000256" key="4">
    <source>
        <dbReference type="ARBA" id="ARBA00004571"/>
    </source>
</evidence>
<keyword evidence="10" id="KW-0812">Transmembrane</keyword>
<evidence type="ECO:0000256" key="2">
    <source>
        <dbReference type="ARBA" id="ARBA00004241"/>
    </source>
</evidence>
<evidence type="ECO:0000256" key="9">
    <source>
        <dbReference type="ARBA" id="ARBA00022525"/>
    </source>
</evidence>
<evidence type="ECO:0000256" key="6">
    <source>
        <dbReference type="ARBA" id="ARBA00006981"/>
    </source>
</evidence>
<dbReference type="InterPro" id="IPR022095">
    <property type="entry name" value="OmpB_passenger_Rickettsia"/>
</dbReference>
<evidence type="ECO:0000256" key="1">
    <source>
        <dbReference type="ARBA" id="ARBA00004060"/>
    </source>
</evidence>
<dbReference type="KEGG" id="rpq:rpr22_CDS682"/>
<keyword evidence="9" id="KW-0964">Secreted</keyword>
<evidence type="ECO:0000256" key="7">
    <source>
        <dbReference type="ARBA" id="ARBA00020593"/>
    </source>
</evidence>
<evidence type="ECO:0000256" key="17">
    <source>
        <dbReference type="ARBA" id="ARBA00031328"/>
    </source>
</evidence>
<dbReference type="InterPro" id="IPR006315">
    <property type="entry name" value="OM_autotransptr_brl_dom"/>
</dbReference>
<gene>
    <name evidence="20" type="primary">ompB</name>
    <name evidence="20" type="synonym">sca5</name>
    <name evidence="20" type="ordered locus">rpr22_CDS682</name>
</gene>
<evidence type="ECO:0000256" key="16">
    <source>
        <dbReference type="ARBA" id="ARBA00030564"/>
    </source>
</evidence>
<accession>D5AXW6</accession>
<dbReference type="GO" id="GO:0009279">
    <property type="term" value="C:cell outer membrane"/>
    <property type="evidence" value="ECO:0007669"/>
    <property type="project" value="UniProtKB-SubCell"/>
</dbReference>
<protein>
    <recommendedName>
        <fullName evidence="7">Outer membrane protein B</fullName>
    </recommendedName>
    <alternativeName>
        <fullName evidence="15">168 kDa surface-layer protein</fullName>
    </alternativeName>
    <alternativeName>
        <fullName evidence="16">Cell surface antigen 5</fullName>
    </alternativeName>
    <alternativeName>
        <fullName evidence="18">Surface protein antigen</fullName>
    </alternativeName>
    <alternativeName>
        <fullName evidence="17">rOmp B</fullName>
    </alternativeName>
</protein>
<dbReference type="GO" id="GO:0009986">
    <property type="term" value="C:cell surface"/>
    <property type="evidence" value="ECO:0007669"/>
    <property type="project" value="UniProtKB-SubCell"/>
</dbReference>
<feature type="domain" description="Autotransporter" evidence="19">
    <location>
        <begin position="1355"/>
        <end position="1643"/>
    </location>
</feature>
<evidence type="ECO:0000313" key="21">
    <source>
        <dbReference type="Proteomes" id="UP000006931"/>
    </source>
</evidence>
<comment type="similarity">
    <text evidence="6">Belongs to the rickettsiae OmpA/OmpB family.</text>
</comment>
<dbReference type="NCBIfam" id="TIGR01414">
    <property type="entry name" value="autotrans_barl"/>
    <property type="match status" value="1"/>
</dbReference>
<dbReference type="NCBIfam" id="NF041657">
    <property type="entry name" value="ompB_ricketsia"/>
    <property type="match status" value="1"/>
</dbReference>
<dbReference type="EMBL" id="CP001584">
    <property type="protein sequence ID" value="ADE30255.1"/>
    <property type="molecule type" value="Genomic_DNA"/>
</dbReference>
<sequence length="1643" mass="169806">MAQKPNFLKKIISAGLVTASTATIVAGFSGVAMGAAMQYNRTTNAAATTFDGIGFDQAAGANIPVAPNSVITANANNPITFNTPNGHLNSLFLDTANDLAVTINEDTTLGFITNIAQQAKFFNFTVAAGKILNITGQGITVQEASNTINAQNALTKVHGGAAINANDLSGLGSITFAAAPSVLEFNLINPTTQEAPLTLGANSKIVNGGNGTLNITNGFIQVSDNTFAGIKTINIDDCQGLMFNSTPDAANTLNLQVGGNTINFNGIDGTGKLVLVSKNGAATEFNVTGTLGGNLKGIIELNTAAVAGKLISQGGAANAVIGTDNGAGRAAGFIVSVDNGNAATISGQVYAKNMVIQSANAGGQVTFEHIVDVGLGGTTNFKTADSKVIITENSNFGSTNFGNLDTQIVVPDTKILKGNFIGDVKNNGNTAGVITFNANGALVSASTDPNIAVTNINAIEAEGAGVVELSGIHIAELRLGNGGSIFKLADGTVINGPVNQNALMNNNALAAGSIQLDGSAIITGDIGNGGVNAALQHITLANDASKILALDGANIIGANVGGAIHFQANGGTIKLTNTQNNIVVNFDLDITTDKTGVVDASSLTNNQTLTINGSIGTVVANTKTLAQLNIGSSKTILNAGDVAINELVIENNGSVQLNHNTYLITKTINAANQGQIIVAADPLNTNTTLADGTNLGSAENPLSTIHFATKAANADSILNVGKGVNLYANNITTNDANVGSLHFRSGGTSIVSGTVGGQQGHKLNNLILDNGTTVKFLGDTTFNGGTKIEGKSILQISNNYTTDHVESADNTGTLEFVNTDPITVTLNKQGAYFGVLKQVIISGPGNIVFNEIGNVGIVHGIAANSISFENASLGTSLFLPSGTPLDVLTIKSTVGNGTVDNFNAPIVVVSGIDSMINNGQIIGDKKNIIALSLGSDNSITVNANTLYSGIRTTKNNQGTVTLSGGMPNNPGTIYGLGLENGSPKLKQVTFTTDYNNLGSIIANNVTINDDVTLTTGGIAGTDFDAKITLGSVNGNANVRFVDSTFSDPRSMIVATQANKGTVTYLGNALVSNIGSLDTPVASVRFTGNDSGAGLQGNIYSQNIDFGTYNLTILNSNVILGGGTTAINGEIDLLTNNLIFANGTSTWGDNTSISTTLNVSSGNIGQVVIAEDAQVNATTTGTTTIKIQDNANANFSGTQAYTLIQGGARFNGTLGAPNFAVTGSNIFVKYELIRDSNQDYVLTRTNDVLNVVTTAVGNSAIANAPGVSQNISRCLESTNTAAYNNMLLAKDPSDVATFVGAIATDTSAAVTTVNLNDTQKTQDLLSNRLGTLRYLSNAETSDVAGSATGAVSSGDEAEVSYGVWAKPFYNIAEQDKKGGIAGYKAKTTGVVVGLDTLASDNLMIGAAIGITKTDIKHQDYKKGDKTDINGLSFSLYGSQQLVKNFFAQGNAIFTLNKVKSKSQRYFFESNGKMSKQIAAGNYDNMTFGGNLIFGYDYNAMPNVLVTPMAGLSYLKSSNENYKETGTTVANKRINSKFSDRVDLIVGAKVAGSTVNITDIVIYPEIHSFVVHKVNGKLSNSQSMLDGQTAPFISQPDRTAKTSYNIGLSANIKSDAKMEYGIGYDFNSASKYTAHQGTLKVRVNF</sequence>
<evidence type="ECO:0000313" key="20">
    <source>
        <dbReference type="EMBL" id="ADE30255.1"/>
    </source>
</evidence>
<evidence type="ECO:0000256" key="11">
    <source>
        <dbReference type="ARBA" id="ARBA00022764"/>
    </source>
</evidence>
<dbReference type="GO" id="GO:0042597">
    <property type="term" value="C:periplasmic space"/>
    <property type="evidence" value="ECO:0007669"/>
    <property type="project" value="UniProtKB-SubCell"/>
</dbReference>
<reference evidence="20 21" key="1">
    <citation type="journal article" date="2010" name="Genome Res.">
        <title>Genomic, proteomic, and transcriptomic analysis of virulent and avirulent Rickettsia prowazekii reveals its adaptive mutation capabilities.</title>
        <authorList>
            <person name="Bechah Y."/>
            <person name="El Karkouri K."/>
            <person name="Mediannikov O."/>
            <person name="Leroy Q."/>
            <person name="Pelletier N."/>
            <person name="Robert C."/>
            <person name="Medigue C."/>
            <person name="Mege J.L."/>
            <person name="Raoult D."/>
        </authorList>
    </citation>
    <scope>NUCLEOTIDE SEQUENCE [LARGE SCALE GENOMIC DNA]</scope>
    <source>
        <strain evidence="20 21">Rp22</strain>
    </source>
</reference>
<keyword evidence="11" id="KW-0574">Periplasm</keyword>
<organism evidence="20 21">
    <name type="scientific">Rickettsia prowazekii (strain Rp22)</name>
    <dbReference type="NCBI Taxonomy" id="449216"/>
    <lineage>
        <taxon>Bacteria</taxon>
        <taxon>Pseudomonadati</taxon>
        <taxon>Pseudomonadota</taxon>
        <taxon>Alphaproteobacteria</taxon>
        <taxon>Rickettsiales</taxon>
        <taxon>Rickettsiaceae</taxon>
        <taxon>Rickettsieae</taxon>
        <taxon>Rickettsia</taxon>
        <taxon>typhus group</taxon>
    </lineage>
</organism>
<dbReference type="RefSeq" id="WP_004598891.1">
    <property type="nucleotide sequence ID" value="NC_017560.1"/>
</dbReference>
<evidence type="ECO:0000256" key="10">
    <source>
        <dbReference type="ARBA" id="ARBA00022692"/>
    </source>
</evidence>
<comment type="function">
    <text evidence="1">The 120 kDa surface-exposed protein is a major structural protein which may play a role as a rickettsial virulence factor and/or immunogen during infection.</text>
</comment>
<evidence type="ECO:0000256" key="18">
    <source>
        <dbReference type="ARBA" id="ARBA00031768"/>
    </source>
</evidence>
<dbReference type="PATRIC" id="fig|449216.3.peg.714"/>
<evidence type="ECO:0000256" key="5">
    <source>
        <dbReference type="ARBA" id="ARBA00004613"/>
    </source>
</evidence>
<keyword evidence="14" id="KW-0998">Cell outer membrane</keyword>
<dbReference type="Pfam" id="PF12334">
    <property type="entry name" value="rOmpB_passenger"/>
    <property type="match status" value="1"/>
</dbReference>
<name>D5AXW6_RICPP</name>
<evidence type="ECO:0000256" key="15">
    <source>
        <dbReference type="ARBA" id="ARBA00029690"/>
    </source>
</evidence>
<evidence type="ECO:0000256" key="13">
    <source>
        <dbReference type="ARBA" id="ARBA00023136"/>
    </source>
</evidence>
<dbReference type="Gene3D" id="2.40.128.130">
    <property type="entry name" value="Autotransporter beta-domain"/>
    <property type="match status" value="1"/>
</dbReference>
<proteinExistence type="inferred from homology"/>
<dbReference type="SMART" id="SM00869">
    <property type="entry name" value="Autotransporter"/>
    <property type="match status" value="1"/>
</dbReference>
<evidence type="ECO:0000259" key="19">
    <source>
        <dbReference type="PROSITE" id="PS51208"/>
    </source>
</evidence>
<keyword evidence="8" id="KW-1134">Transmembrane beta strand</keyword>
<dbReference type="Proteomes" id="UP000006931">
    <property type="component" value="Chromosome"/>
</dbReference>
<dbReference type="InterPro" id="IPR048195">
    <property type="entry name" value="OmpB_ricketsia"/>
</dbReference>
<dbReference type="HOGENOM" id="CLU_000413_0_0_5"/>
<dbReference type="InterPro" id="IPR005546">
    <property type="entry name" value="Autotransporte_beta"/>
</dbReference>
<evidence type="ECO:0000256" key="12">
    <source>
        <dbReference type="ARBA" id="ARBA00023026"/>
    </source>
</evidence>
<dbReference type="SUPFAM" id="SSF103515">
    <property type="entry name" value="Autotransporter"/>
    <property type="match status" value="1"/>
</dbReference>